<feature type="region of interest" description="Disordered" evidence="1">
    <location>
        <begin position="1"/>
        <end position="25"/>
    </location>
</feature>
<reference evidence="3 4" key="1">
    <citation type="submission" date="2019-09" db="EMBL/GenBank/DDBJ databases">
        <authorList>
            <person name="Brejova B."/>
        </authorList>
    </citation>
    <scope>NUCLEOTIDE SEQUENCE [LARGE SCALE GENOMIC DNA]</scope>
</reference>
<evidence type="ECO:0000313" key="4">
    <source>
        <dbReference type="Proteomes" id="UP000398389"/>
    </source>
</evidence>
<organism evidence="3 4">
    <name type="scientific">Magnusiomyces paraingens</name>
    <dbReference type="NCBI Taxonomy" id="2606893"/>
    <lineage>
        <taxon>Eukaryota</taxon>
        <taxon>Fungi</taxon>
        <taxon>Dikarya</taxon>
        <taxon>Ascomycota</taxon>
        <taxon>Saccharomycotina</taxon>
        <taxon>Dipodascomycetes</taxon>
        <taxon>Dipodascales</taxon>
        <taxon>Dipodascaceae</taxon>
        <taxon>Magnusiomyces</taxon>
    </lineage>
</organism>
<keyword evidence="4" id="KW-1185">Reference proteome</keyword>
<dbReference type="AlphaFoldDB" id="A0A5E8BZG4"/>
<feature type="region of interest" description="Disordered" evidence="1">
    <location>
        <begin position="71"/>
        <end position="132"/>
    </location>
</feature>
<feature type="transmembrane region" description="Helical" evidence="2">
    <location>
        <begin position="250"/>
        <end position="277"/>
    </location>
</feature>
<sequence>MRSMIIEENNVSNSTNDHEDLPTSPEVPAFLNPGTTARSMTTSTNNPRVTSAITVLTLPAVPPPAYEDAIRNNVGTLSNTRPNEEEGLGMDTERSDTAQSSLRAPEPVASQLNNDSRRVSTGMSPVGNSYNTNATIVTEPASLMNLNTNNSGHPRTTMVYAEDISNSPRSKLLQPDNHITHVRGSTGTHIGVQPGAVQVPRVLPQSQMRMQQQQQQQQQQWQWQQNQRHQQQQQQQQQQQTDDRMSMFDGTLFCMMLMFVFCFPFSIVLLPCIFNMYNKNDQENRLRPKNEGGGGQVDIDLEGMMGIMTELGGEEEGEE</sequence>
<accession>A0A5E8BZG4</accession>
<protein>
    <submittedName>
        <fullName evidence="3">Uncharacterized protein</fullName>
    </submittedName>
</protein>
<keyword evidence="2" id="KW-1133">Transmembrane helix</keyword>
<proteinExistence type="predicted"/>
<dbReference type="EMBL" id="CABVLU010000003">
    <property type="protein sequence ID" value="VVT54977.1"/>
    <property type="molecule type" value="Genomic_DNA"/>
</dbReference>
<dbReference type="RefSeq" id="XP_031854963.1">
    <property type="nucleotide sequence ID" value="XM_031999072.1"/>
</dbReference>
<dbReference type="Proteomes" id="UP000398389">
    <property type="component" value="Unassembled WGS sequence"/>
</dbReference>
<name>A0A5E8BZG4_9ASCO</name>
<keyword evidence="2" id="KW-0812">Transmembrane</keyword>
<feature type="compositionally biased region" description="Polar residues" evidence="1">
    <location>
        <begin position="110"/>
        <end position="132"/>
    </location>
</feature>
<gene>
    <name evidence="3" type="ORF">SAPINGB_P004357</name>
</gene>
<keyword evidence="2" id="KW-0472">Membrane</keyword>
<evidence type="ECO:0000313" key="3">
    <source>
        <dbReference type="EMBL" id="VVT54977.1"/>
    </source>
</evidence>
<evidence type="ECO:0000256" key="2">
    <source>
        <dbReference type="SAM" id="Phobius"/>
    </source>
</evidence>
<feature type="region of interest" description="Disordered" evidence="1">
    <location>
        <begin position="167"/>
        <end position="194"/>
    </location>
</feature>
<evidence type="ECO:0000256" key="1">
    <source>
        <dbReference type="SAM" id="MobiDB-lite"/>
    </source>
</evidence>
<dbReference type="GeneID" id="43583172"/>